<feature type="compositionally biased region" description="Basic and acidic residues" evidence="1">
    <location>
        <begin position="291"/>
        <end position="302"/>
    </location>
</feature>
<dbReference type="Proteomes" id="UP001529272">
    <property type="component" value="Unassembled WGS sequence"/>
</dbReference>
<dbReference type="PANTHER" id="PTHR35604">
    <property type="entry name" value="TRANSPOSASE INSH FOR INSERTION SEQUENCE ELEMENT IS5A-RELATED"/>
    <property type="match status" value="1"/>
</dbReference>
<feature type="domain" description="Transposase DDE" evidence="3">
    <location>
        <begin position="478"/>
        <end position="579"/>
    </location>
</feature>
<reference evidence="4 5" key="1">
    <citation type="submission" date="2023-06" db="EMBL/GenBank/DDBJ databases">
        <title>Itaconate inhibition of nontuberculous mycobacteria.</title>
        <authorList>
            <person name="Breen P."/>
            <person name="Zimbric M."/>
            <person name="Caverly L."/>
        </authorList>
    </citation>
    <scope>NUCLEOTIDE SEQUENCE [LARGE SCALE GENOMIC DNA]</scope>
    <source>
        <strain evidence="4 5">FLAC1071</strain>
    </source>
</reference>
<evidence type="ECO:0000313" key="4">
    <source>
        <dbReference type="EMBL" id="MDM3930452.1"/>
    </source>
</evidence>
<evidence type="ECO:0000313" key="5">
    <source>
        <dbReference type="Proteomes" id="UP001529272"/>
    </source>
</evidence>
<name>A0ABT7PAY7_MYCIT</name>
<evidence type="ECO:0000259" key="2">
    <source>
        <dbReference type="Pfam" id="PF05598"/>
    </source>
</evidence>
<feature type="region of interest" description="Disordered" evidence="1">
    <location>
        <begin position="338"/>
        <end position="360"/>
    </location>
</feature>
<feature type="domain" description="Transposase InsH N-terminal" evidence="2">
    <location>
        <begin position="41"/>
        <end position="113"/>
    </location>
</feature>
<dbReference type="Pfam" id="PF05598">
    <property type="entry name" value="DUF772"/>
    <property type="match status" value="1"/>
</dbReference>
<keyword evidence="5" id="KW-1185">Reference proteome</keyword>
<dbReference type="Pfam" id="PF13751">
    <property type="entry name" value="DDE_Tnp_1_6"/>
    <property type="match status" value="1"/>
</dbReference>
<dbReference type="PANTHER" id="PTHR35604:SF2">
    <property type="entry name" value="TRANSPOSASE INSH FOR INSERTION SEQUENCE ELEMENT IS5A-RELATED"/>
    <property type="match status" value="1"/>
</dbReference>
<dbReference type="EMBL" id="JASZZX010000086">
    <property type="protein sequence ID" value="MDM3930452.1"/>
    <property type="molecule type" value="Genomic_DNA"/>
</dbReference>
<reference evidence="5" key="2">
    <citation type="submission" date="2023-06" db="EMBL/GenBank/DDBJ databases">
        <title>Itaconate inhibition of nontuberculous mycobacteria.</title>
        <authorList>
            <person name="Spilker T."/>
        </authorList>
    </citation>
    <scope>NUCLEOTIDE SEQUENCE [LARGE SCALE GENOMIC DNA]</scope>
    <source>
        <strain evidence="5">FLAC1071</strain>
    </source>
</reference>
<comment type="caution">
    <text evidence="4">The sequence shown here is derived from an EMBL/GenBank/DDBJ whole genome shotgun (WGS) entry which is preliminary data.</text>
</comment>
<feature type="region of interest" description="Disordered" evidence="1">
    <location>
        <begin position="274"/>
        <end position="306"/>
    </location>
</feature>
<dbReference type="InterPro" id="IPR025668">
    <property type="entry name" value="Tnp_DDE_dom"/>
</dbReference>
<evidence type="ECO:0000259" key="3">
    <source>
        <dbReference type="Pfam" id="PF13751"/>
    </source>
</evidence>
<dbReference type="InterPro" id="IPR008490">
    <property type="entry name" value="Transposase_InsH_N"/>
</dbReference>
<evidence type="ECO:0000256" key="1">
    <source>
        <dbReference type="SAM" id="MobiDB-lite"/>
    </source>
</evidence>
<organism evidence="4 5">
    <name type="scientific">Mycobacterium intracellulare subsp. chimaera</name>
    <dbReference type="NCBI Taxonomy" id="222805"/>
    <lineage>
        <taxon>Bacteria</taxon>
        <taxon>Bacillati</taxon>
        <taxon>Actinomycetota</taxon>
        <taxon>Actinomycetes</taxon>
        <taxon>Mycobacteriales</taxon>
        <taxon>Mycobacteriaceae</taxon>
        <taxon>Mycobacterium</taxon>
        <taxon>Mycobacterium avium complex (MAC)</taxon>
    </lineage>
</organism>
<sequence>MQGITRSDRELLDAQALVGELVPPGSVFAFLAEHRHELFPDSFIADLFRSSTGRPSLPADLIGSVLVLKELYDLSDPQTAEALRYDIRWKVACGRALTQTSFDPSTLVYWRKRIAASARPDRVFDAVARVIAETGILRGRRKRCVDSTVFDDAVATQDTVIQLVAAMRKVARCVPGAQAVIAQVARRDYSKPGKPDIDWDDAQAKQNLVSDLVNDALAVLAELTGEDAPQREGPAADAVGLLALVAGQDVEPAEGSDGTDGRWRIARRVAPDRMISTVDPEARHTRKSKSTRRDGFRGHVSAEPDTGLITDAELTMASGEEGSDAVVGEKMIARDRYHQPGTASGGADPVAPTDSDPADAGVADQVIADHGAAGSDTTGSTQPGEQSTCSVGAVADVGVEHADGGAGAEQRPGLQVYGDSAYGTGKARAAYVEAGHDTVIKPKPLQPAVPGGFTLDDFAIDEQAATVTCPGGHTRAMSPKRTVTFARVCMDCPLRSRCTTARDGRSMTIHEHEQLLRAARAQARTPEFQQTYPTRSVVERIIAWTATSRGRRIKLRYLGVDKNHSWLRTRCAAINLRTLVGNGLTRIDGAWALA</sequence>
<accession>A0ABT7PAY7</accession>
<protein>
    <submittedName>
        <fullName evidence="4">Transposase</fullName>
    </submittedName>
</protein>
<gene>
    <name evidence="4" type="ORF">QRB35_31545</name>
</gene>
<proteinExistence type="predicted"/>